<name>A0A1Q8Q306_9BACI</name>
<gene>
    <name evidence="1" type="ORF">BTO30_13510</name>
</gene>
<dbReference type="STRING" id="1714264.BTO30_13510"/>
<dbReference type="EMBL" id="MSDU01000034">
    <property type="protein sequence ID" value="OLN21729.1"/>
    <property type="molecule type" value="Genomic_DNA"/>
</dbReference>
<accession>A0A1Q8Q306</accession>
<proteinExistence type="predicted"/>
<dbReference type="Proteomes" id="UP000185568">
    <property type="component" value="Unassembled WGS sequence"/>
</dbReference>
<organism evidence="1 2">
    <name type="scientific">Domibacillus antri</name>
    <dbReference type="NCBI Taxonomy" id="1714264"/>
    <lineage>
        <taxon>Bacteria</taxon>
        <taxon>Bacillati</taxon>
        <taxon>Bacillota</taxon>
        <taxon>Bacilli</taxon>
        <taxon>Bacillales</taxon>
        <taxon>Bacillaceae</taxon>
        <taxon>Domibacillus</taxon>
    </lineage>
</organism>
<evidence type="ECO:0000313" key="1">
    <source>
        <dbReference type="EMBL" id="OLN21729.1"/>
    </source>
</evidence>
<keyword evidence="2" id="KW-1185">Reference proteome</keyword>
<protein>
    <submittedName>
        <fullName evidence="1">Uncharacterized protein</fullName>
    </submittedName>
</protein>
<comment type="caution">
    <text evidence="1">The sequence shown here is derived from an EMBL/GenBank/DDBJ whole genome shotgun (WGS) entry which is preliminary data.</text>
</comment>
<evidence type="ECO:0000313" key="2">
    <source>
        <dbReference type="Proteomes" id="UP000185568"/>
    </source>
</evidence>
<dbReference type="AlphaFoldDB" id="A0A1Q8Q306"/>
<sequence>MDELERVTYQCIDKGVGLGLFIEMPGFEQPELITNPPANLPKKLEYYKATYDENLNHKHAKGIRIIGYTL</sequence>
<reference evidence="1 2" key="1">
    <citation type="submission" date="2016-12" db="EMBL/GenBank/DDBJ databases">
        <title>Domibacillus antri genome sequencing.</title>
        <authorList>
            <person name="Verma A."/>
            <person name="Krishnamurthi S."/>
        </authorList>
    </citation>
    <scope>NUCLEOTIDE SEQUENCE [LARGE SCALE GENOMIC DNA]</scope>
    <source>
        <strain evidence="1 2">XD80</strain>
    </source>
</reference>